<dbReference type="SMART" id="SM00382">
    <property type="entry name" value="AAA"/>
    <property type="match status" value="1"/>
</dbReference>
<dbReference type="Proteomes" id="UP000263377">
    <property type="component" value="Unassembled WGS sequence"/>
</dbReference>
<evidence type="ECO:0000259" key="2">
    <source>
        <dbReference type="PROSITE" id="PS50943"/>
    </source>
</evidence>
<feature type="compositionally biased region" description="Low complexity" evidence="1">
    <location>
        <begin position="78"/>
        <end position="104"/>
    </location>
</feature>
<reference evidence="3 4" key="1">
    <citation type="submission" date="2018-08" db="EMBL/GenBank/DDBJ databases">
        <title>Diversity &amp; Physiological Properties of Lignin-Decomposing Actinobacteria from Soil.</title>
        <authorList>
            <person name="Roh S.G."/>
            <person name="Kim S.B."/>
        </authorList>
    </citation>
    <scope>NUCLEOTIDE SEQUENCE [LARGE SCALE GENOMIC DNA]</scope>
    <source>
        <strain evidence="3 4">MMS17-GH009</strain>
    </source>
</reference>
<proteinExistence type="predicted"/>
<dbReference type="GO" id="GO:0003677">
    <property type="term" value="F:DNA binding"/>
    <property type="evidence" value="ECO:0007669"/>
    <property type="project" value="InterPro"/>
</dbReference>
<evidence type="ECO:0000313" key="4">
    <source>
        <dbReference type="Proteomes" id="UP000263377"/>
    </source>
</evidence>
<dbReference type="Pfam" id="PF13560">
    <property type="entry name" value="HTH_31"/>
    <property type="match status" value="1"/>
</dbReference>
<dbReference type="SMART" id="SM00530">
    <property type="entry name" value="HTH_XRE"/>
    <property type="match status" value="1"/>
</dbReference>
<dbReference type="SUPFAM" id="SSF47413">
    <property type="entry name" value="lambda repressor-like DNA-binding domains"/>
    <property type="match status" value="1"/>
</dbReference>
<dbReference type="PANTHER" id="PTHR47691">
    <property type="entry name" value="REGULATOR-RELATED"/>
    <property type="match status" value="1"/>
</dbReference>
<dbReference type="InterPro" id="IPR001387">
    <property type="entry name" value="Cro/C1-type_HTH"/>
</dbReference>
<keyword evidence="4" id="KW-1185">Reference proteome</keyword>
<accession>A0A372ZID1</accession>
<dbReference type="InterPro" id="IPR003593">
    <property type="entry name" value="AAA+_ATPase"/>
</dbReference>
<dbReference type="Pfam" id="PF13424">
    <property type="entry name" value="TPR_12"/>
    <property type="match status" value="1"/>
</dbReference>
<dbReference type="InterPro" id="IPR011990">
    <property type="entry name" value="TPR-like_helical_dom_sf"/>
</dbReference>
<name>A0A372ZID1_9ACTN</name>
<dbReference type="Gene3D" id="3.40.50.300">
    <property type="entry name" value="P-loop containing nucleotide triphosphate hydrolases"/>
    <property type="match status" value="1"/>
</dbReference>
<dbReference type="CDD" id="cd00093">
    <property type="entry name" value="HTH_XRE"/>
    <property type="match status" value="1"/>
</dbReference>
<organism evidence="3 4">
    <name type="scientific">Kitasatospora xanthocidica</name>
    <dbReference type="NCBI Taxonomy" id="83382"/>
    <lineage>
        <taxon>Bacteria</taxon>
        <taxon>Bacillati</taxon>
        <taxon>Actinomycetota</taxon>
        <taxon>Actinomycetes</taxon>
        <taxon>Kitasatosporales</taxon>
        <taxon>Streptomycetaceae</taxon>
        <taxon>Kitasatospora</taxon>
    </lineage>
</organism>
<dbReference type="Gene3D" id="1.25.40.10">
    <property type="entry name" value="Tetratricopeptide repeat domain"/>
    <property type="match status" value="2"/>
</dbReference>
<dbReference type="EMBL" id="QVIG01000003">
    <property type="protein sequence ID" value="RGD55603.1"/>
    <property type="molecule type" value="Genomic_DNA"/>
</dbReference>
<dbReference type="InterPro" id="IPR010982">
    <property type="entry name" value="Lambda_DNA-bd_dom_sf"/>
</dbReference>
<sequence length="793" mass="85012">MAAGGGTDTDANEFSRLLAGHRVAAGLTQEELAAAAGVSLRALGDMERGRTRGPQRRTVRALAEALGLDGAQADLLDRAAQSGRPRGARPVPTPAGGRARPGRPAAREASADSTARAAGARDDAPPAIPAELGQSALALPRDIADFTAREDALALLARLAEDERPAHPRVVLVSGQPGLGKTSFALHAAHALAGRFPDGQLSLDLGGMSPQPLPARDALGQVLRALGVADAAVPAGTEERAGLYRALVRERRLVLVLDNAADESQVRPLLPGSGPAVTIVTSRNVLPGLESVHRLSLDVLAPAEAAGLLARIAGRERIEAAPDATAELARLCGYLPLALRIAGQRLVARPQQPVAHLVRQLAAEENRLDLLETGDLAVRPAFELSYRRLPAESQLVLRRCALTAGQDFTAEIAAAYAGRTAARTELVLEQLVDAGLMQAATPDRYRLHDLVRLYAGERLAADETGQELAEARTRAGRWILGRAAEYGLRFDPDHATDATGTGGTAPAHLTEAAAWLEYEHPEWLAALQQAQRAGRHREVVDTAEAMHWFSDRLLSWGIWAEVFQLSADAARAIGDERVEAVHVNYLAWTYVTCLHRYQRGIELATEGLELARAVGDREQQGWALTYLASGLRYLQRHREATDAFHRAADAFAEVANRSAMIGRLVTLRGAANCLRESGRAEEAVESRRRALAGALELVERWSSPLIHLLAAMTAHELGLDRAALKRWPAAEKAYRQALVHFEAVGRPDSMTKTLTELGTALIEQGRAEEARELLTEALTDLSAEGPRAAGARH</sequence>
<feature type="region of interest" description="Disordered" evidence="1">
    <location>
        <begin position="78"/>
        <end position="128"/>
    </location>
</feature>
<dbReference type="RefSeq" id="WP_117492937.1">
    <property type="nucleotide sequence ID" value="NZ_QVIG01000003.1"/>
</dbReference>
<dbReference type="Gene3D" id="1.10.260.40">
    <property type="entry name" value="lambda repressor-like DNA-binding domains"/>
    <property type="match status" value="1"/>
</dbReference>
<comment type="caution">
    <text evidence="3">The sequence shown here is derived from an EMBL/GenBank/DDBJ whole genome shotgun (WGS) entry which is preliminary data.</text>
</comment>
<evidence type="ECO:0000313" key="3">
    <source>
        <dbReference type="EMBL" id="RGD55603.1"/>
    </source>
</evidence>
<dbReference type="AlphaFoldDB" id="A0A372ZID1"/>
<dbReference type="SUPFAM" id="SSF52540">
    <property type="entry name" value="P-loop containing nucleoside triphosphate hydrolases"/>
    <property type="match status" value="1"/>
</dbReference>
<dbReference type="PROSITE" id="PS50943">
    <property type="entry name" value="HTH_CROC1"/>
    <property type="match status" value="1"/>
</dbReference>
<protein>
    <submittedName>
        <fullName evidence="3">Helix-turn-helix domain-containing protein</fullName>
    </submittedName>
</protein>
<dbReference type="PRINTS" id="PR00364">
    <property type="entry name" value="DISEASERSIST"/>
</dbReference>
<dbReference type="InterPro" id="IPR027417">
    <property type="entry name" value="P-loop_NTPase"/>
</dbReference>
<evidence type="ECO:0000256" key="1">
    <source>
        <dbReference type="SAM" id="MobiDB-lite"/>
    </source>
</evidence>
<dbReference type="PANTHER" id="PTHR47691:SF3">
    <property type="entry name" value="HTH-TYPE TRANSCRIPTIONAL REGULATOR RV0890C-RELATED"/>
    <property type="match status" value="1"/>
</dbReference>
<gene>
    <name evidence="3" type="ORF">DR950_40375</name>
</gene>
<dbReference type="SUPFAM" id="SSF48452">
    <property type="entry name" value="TPR-like"/>
    <property type="match status" value="2"/>
</dbReference>
<dbReference type="GO" id="GO:0043531">
    <property type="term" value="F:ADP binding"/>
    <property type="evidence" value="ECO:0007669"/>
    <property type="project" value="InterPro"/>
</dbReference>
<feature type="domain" description="HTH cro/C1-type" evidence="2">
    <location>
        <begin position="22"/>
        <end position="73"/>
    </location>
</feature>